<dbReference type="InterPro" id="IPR026295">
    <property type="entry name" value="CCD81"/>
</dbReference>
<reference evidence="1" key="1">
    <citation type="journal article" date="2010" name="Science">
        <title>Plasticity of animal genome architecture unmasked by rapid evolution of a pelagic tunicate.</title>
        <authorList>
            <person name="Denoeud F."/>
            <person name="Henriet S."/>
            <person name="Mungpakdee S."/>
            <person name="Aury J.M."/>
            <person name="Da Silva C."/>
            <person name="Brinkmann H."/>
            <person name="Mikhaleva J."/>
            <person name="Olsen L.C."/>
            <person name="Jubin C."/>
            <person name="Canestro C."/>
            <person name="Bouquet J.M."/>
            <person name="Danks G."/>
            <person name="Poulain J."/>
            <person name="Campsteijn C."/>
            <person name="Adamski M."/>
            <person name="Cross I."/>
            <person name="Yadetie F."/>
            <person name="Muffato M."/>
            <person name="Louis A."/>
            <person name="Butcher S."/>
            <person name="Tsagkogeorga G."/>
            <person name="Konrad A."/>
            <person name="Singh S."/>
            <person name="Jensen M.F."/>
            <person name="Cong E.H."/>
            <person name="Eikeseth-Otteraa H."/>
            <person name="Noel B."/>
            <person name="Anthouard V."/>
            <person name="Porcel B.M."/>
            <person name="Kachouri-Lafond R."/>
            <person name="Nishino A."/>
            <person name="Ugolini M."/>
            <person name="Chourrout P."/>
            <person name="Nishida H."/>
            <person name="Aasland R."/>
            <person name="Huzurbazar S."/>
            <person name="Westhof E."/>
            <person name="Delsuc F."/>
            <person name="Lehrach H."/>
            <person name="Reinhardt R."/>
            <person name="Weissenbach J."/>
            <person name="Roy S.W."/>
            <person name="Artiguenave F."/>
            <person name="Postlethwait J.H."/>
            <person name="Manak J.R."/>
            <person name="Thompson E.M."/>
            <person name="Jaillon O."/>
            <person name="Du Pasquier L."/>
            <person name="Boudinot P."/>
            <person name="Liberles D.A."/>
            <person name="Volff J.N."/>
            <person name="Philippe H."/>
            <person name="Lenhard B."/>
            <person name="Roest Crollius H."/>
            <person name="Wincker P."/>
            <person name="Chourrout D."/>
        </authorList>
    </citation>
    <scope>NUCLEOTIDE SEQUENCE [LARGE SCALE GENOMIC DNA]</scope>
</reference>
<sequence length="341" mass="40986">SSRFVRSLDFRSREYPTRVSYHRMVAQKQKELSKCHEQKCQKEMCYVCTQRAERNIPVYTRKLEEEEDKKMAKILLDAEQKLAVESIRQDKIRMQEQRKVNTEYSSYNFEEAQYVNEKRKIENSHPLPHASYVMKERPLTPHKSVGHRLVAGELIGQMNMKESRKSKTQKDKKLIEKVYQLQLAEEIAREREEFWREKQENKNKLHATYQYQMATREPQLPRAYSAGKVFGKHDLNKEKLAKIKERNKTYATENSNIHHRHLTARKSSVDRNREVEIMMLKRTKTDLENDTLRRDKHKVSIRRDLESNWVDLHRAKRDREFDEKVGIPEKITVSEQLDHYR</sequence>
<dbReference type="EMBL" id="FN657911">
    <property type="protein sequence ID" value="CBY43168.1"/>
    <property type="molecule type" value="Genomic_DNA"/>
</dbReference>
<proteinExistence type="predicted"/>
<dbReference type="Proteomes" id="UP000011014">
    <property type="component" value="Unassembled WGS sequence"/>
</dbReference>
<dbReference type="GO" id="GO:0005815">
    <property type="term" value="C:microtubule organizing center"/>
    <property type="evidence" value="ECO:0007669"/>
    <property type="project" value="TreeGrafter"/>
</dbReference>
<evidence type="ECO:0000313" key="1">
    <source>
        <dbReference type="EMBL" id="CBY43168.1"/>
    </source>
</evidence>
<dbReference type="AlphaFoldDB" id="E4Z640"/>
<accession>E4Z640</accession>
<gene>
    <name evidence="1" type="ORF">GSOID_T00027745001</name>
</gene>
<protein>
    <submittedName>
        <fullName evidence="1">Uncharacterized protein</fullName>
    </submittedName>
</protein>
<dbReference type="PANTHER" id="PTHR14362">
    <property type="entry name" value="COILED-COIL DOMAIN-CONTAINING PROTEIN 81"/>
    <property type="match status" value="1"/>
</dbReference>
<feature type="non-terminal residue" evidence="1">
    <location>
        <position position="1"/>
    </location>
</feature>
<name>E4Z640_OIKDI</name>
<dbReference type="PANTHER" id="PTHR14362:SF2">
    <property type="entry name" value="COILED-COIL DOMAIN-CONTAINING PROTEIN 81"/>
    <property type="match status" value="1"/>
</dbReference>
<organism evidence="1">
    <name type="scientific">Oikopleura dioica</name>
    <name type="common">Tunicate</name>
    <dbReference type="NCBI Taxonomy" id="34765"/>
    <lineage>
        <taxon>Eukaryota</taxon>
        <taxon>Metazoa</taxon>
        <taxon>Chordata</taxon>
        <taxon>Tunicata</taxon>
        <taxon>Appendicularia</taxon>
        <taxon>Copelata</taxon>
        <taxon>Oikopleuridae</taxon>
        <taxon>Oikopleura</taxon>
    </lineage>
</organism>